<dbReference type="AlphaFoldDB" id="A0A131ZT81"/>
<dbReference type="OrthoDB" id="6512234at2759"/>
<name>A0A131ZT81_SARSC</name>
<proteinExistence type="predicted"/>
<comment type="caution">
    <text evidence="1">The sequence shown here is derived from an EMBL/GenBank/DDBJ whole genome shotgun (WGS) entry which is preliminary data.</text>
</comment>
<accession>A0A131ZT81</accession>
<evidence type="ECO:0000313" key="2">
    <source>
        <dbReference type="Proteomes" id="UP000616769"/>
    </source>
</evidence>
<dbReference type="EMBL" id="JXLN01000555">
    <property type="protein sequence ID" value="KPL98656.1"/>
    <property type="molecule type" value="Genomic_DNA"/>
</dbReference>
<protein>
    <submittedName>
        <fullName evidence="1">Uncharacterized protein</fullName>
    </submittedName>
</protein>
<reference evidence="1 2" key="1">
    <citation type="journal article" date="2015" name="Parasit. Vectors">
        <title>Draft genome of the scabies mite.</title>
        <authorList>
            <person name="Rider S.D.Jr."/>
            <person name="Morgan M.S."/>
            <person name="Arlian L.G."/>
        </authorList>
    </citation>
    <scope>NUCLEOTIDE SEQUENCE [LARGE SCALE GENOMIC DNA]</scope>
    <source>
        <strain evidence="1">Arlian Lab</strain>
    </source>
</reference>
<evidence type="ECO:0000313" key="1">
    <source>
        <dbReference type="EMBL" id="KPL98656.1"/>
    </source>
</evidence>
<gene>
    <name evidence="1" type="ORF">QR98_0003620</name>
</gene>
<dbReference type="VEuPathDB" id="VectorBase:SSCA002232"/>
<dbReference type="Proteomes" id="UP000616769">
    <property type="component" value="Unassembled WGS sequence"/>
</dbReference>
<sequence>MRVVNYQAGADGYYASGDIGVDQETLRQQRLLHESDEATQIQQNVWRKILGGDSTSSSSSSASAAASAAASASASSTFSGFHQKTPKDYGSRQDWTTVKDDTSFIAQQYNKKGGQNQIVDRLVARPAQRQPVTVNFGRFGSFGAKSNQYHLPVVRQSSSTSYRTVAGAFYPKSYSRYSSPTKSFHSSYSDSFQTPSAKFINNFNDGSYTSTHHSSSAASAAASASASSAASLSAFPSGSHYSSSGIKGSYTKSPYYTNVPRSARFSNPGQAHAEVNFKQFGPAKFQYSYTF</sequence>
<organism evidence="1 2">
    <name type="scientific">Sarcoptes scabiei</name>
    <name type="common">Itch mite</name>
    <name type="synonym">Acarus scabiei</name>
    <dbReference type="NCBI Taxonomy" id="52283"/>
    <lineage>
        <taxon>Eukaryota</taxon>
        <taxon>Metazoa</taxon>
        <taxon>Ecdysozoa</taxon>
        <taxon>Arthropoda</taxon>
        <taxon>Chelicerata</taxon>
        <taxon>Arachnida</taxon>
        <taxon>Acari</taxon>
        <taxon>Acariformes</taxon>
        <taxon>Sarcoptiformes</taxon>
        <taxon>Astigmata</taxon>
        <taxon>Psoroptidia</taxon>
        <taxon>Sarcoptoidea</taxon>
        <taxon>Sarcoptidae</taxon>
        <taxon>Sarcoptinae</taxon>
        <taxon>Sarcoptes</taxon>
    </lineage>
</organism>